<organism evidence="2 3">
    <name type="scientific">Pseudomonas cuatrocienegasensis</name>
    <dbReference type="NCBI Taxonomy" id="543360"/>
    <lineage>
        <taxon>Bacteria</taxon>
        <taxon>Pseudomonadati</taxon>
        <taxon>Pseudomonadota</taxon>
        <taxon>Gammaproteobacteria</taxon>
        <taxon>Pseudomonadales</taxon>
        <taxon>Pseudomonadaceae</taxon>
        <taxon>Pseudomonas</taxon>
    </lineage>
</organism>
<evidence type="ECO:0000313" key="3">
    <source>
        <dbReference type="Proteomes" id="UP000198512"/>
    </source>
</evidence>
<reference evidence="2 3" key="1">
    <citation type="submission" date="2016-10" db="EMBL/GenBank/DDBJ databases">
        <authorList>
            <person name="Varghese N."/>
            <person name="Submissions S."/>
        </authorList>
    </citation>
    <scope>NUCLEOTIDE SEQUENCE [LARGE SCALE GENOMIC DNA]</scope>
    <source>
        <strain evidence="2 3">CIP 109853</strain>
    </source>
</reference>
<dbReference type="Proteomes" id="UP000198512">
    <property type="component" value="Unassembled WGS sequence"/>
</dbReference>
<feature type="chain" id="PRO_5046603034" description="Membrane-bound lysozyme-inhibitor of c-type lysozyme" evidence="1">
    <location>
        <begin position="25"/>
        <end position="106"/>
    </location>
</feature>
<proteinExistence type="predicted"/>
<comment type="caution">
    <text evidence="2">The sequence shown here is derived from an EMBL/GenBank/DDBJ whole genome shotgun (WGS) entry which is preliminary data.</text>
</comment>
<sequence>MQGFKLAAAIAAISLAGTITQAQAQSIMVPGSDSKDFSIRCEKEGKITLNIQDRSGIDQMQVARFIYVTDQGSGRTLLTFKRGFTSASEDGSHLTATNETCSFLQQ</sequence>
<evidence type="ECO:0008006" key="4">
    <source>
        <dbReference type="Google" id="ProtNLM"/>
    </source>
</evidence>
<accession>A0ABY1BR56</accession>
<protein>
    <recommendedName>
        <fullName evidence="4">Membrane-bound lysozyme-inhibitor of c-type lysozyme</fullName>
    </recommendedName>
</protein>
<keyword evidence="3" id="KW-1185">Reference proteome</keyword>
<keyword evidence="1" id="KW-0732">Signal</keyword>
<name>A0ABY1BR56_9PSED</name>
<dbReference type="RefSeq" id="WP_069521821.1">
    <property type="nucleotide sequence ID" value="NZ_FOFP01000029.1"/>
</dbReference>
<gene>
    <name evidence="2" type="ORF">SAMN05216600_1291</name>
</gene>
<dbReference type="EMBL" id="FOFP01000029">
    <property type="protein sequence ID" value="SER42528.1"/>
    <property type="molecule type" value="Genomic_DNA"/>
</dbReference>
<evidence type="ECO:0000313" key="2">
    <source>
        <dbReference type="EMBL" id="SER42528.1"/>
    </source>
</evidence>
<evidence type="ECO:0000256" key="1">
    <source>
        <dbReference type="SAM" id="SignalP"/>
    </source>
</evidence>
<feature type="signal peptide" evidence="1">
    <location>
        <begin position="1"/>
        <end position="24"/>
    </location>
</feature>